<dbReference type="InterPro" id="IPR015683">
    <property type="entry name" value="Ionotropic_Glu_rcpt"/>
</dbReference>
<evidence type="ECO:0000313" key="3">
    <source>
        <dbReference type="Proteomes" id="UP000053660"/>
    </source>
</evidence>
<gene>
    <name evidence="2" type="ORF">OESDEN_17771</name>
</gene>
<dbReference type="Gene3D" id="3.40.190.10">
    <property type="entry name" value="Periplasmic binding protein-like II"/>
    <property type="match status" value="1"/>
</dbReference>
<dbReference type="SUPFAM" id="SSF53850">
    <property type="entry name" value="Periplasmic binding protein-like II"/>
    <property type="match status" value="1"/>
</dbReference>
<proteinExistence type="predicted"/>
<dbReference type="OrthoDB" id="5984008at2759"/>
<keyword evidence="1" id="KW-1133">Transmembrane helix</keyword>
<evidence type="ECO:0000313" key="2">
    <source>
        <dbReference type="EMBL" id="KHJ82535.1"/>
    </source>
</evidence>
<evidence type="ECO:0000256" key="1">
    <source>
        <dbReference type="SAM" id="Phobius"/>
    </source>
</evidence>
<dbReference type="EMBL" id="KN578879">
    <property type="protein sequence ID" value="KHJ82535.1"/>
    <property type="molecule type" value="Genomic_DNA"/>
</dbReference>
<accession>A0A0B1SH53</accession>
<organism evidence="2 3">
    <name type="scientific">Oesophagostomum dentatum</name>
    <name type="common">Nodular worm</name>
    <dbReference type="NCBI Taxonomy" id="61180"/>
    <lineage>
        <taxon>Eukaryota</taxon>
        <taxon>Metazoa</taxon>
        <taxon>Ecdysozoa</taxon>
        <taxon>Nematoda</taxon>
        <taxon>Chromadorea</taxon>
        <taxon>Rhabditida</taxon>
        <taxon>Rhabditina</taxon>
        <taxon>Rhabditomorpha</taxon>
        <taxon>Strongyloidea</taxon>
        <taxon>Strongylidae</taxon>
        <taxon>Oesophagostomum</taxon>
    </lineage>
</organism>
<dbReference type="Proteomes" id="UP000053660">
    <property type="component" value="Unassembled WGS sequence"/>
</dbReference>
<reference evidence="2 3" key="1">
    <citation type="submission" date="2014-03" db="EMBL/GenBank/DDBJ databases">
        <title>Draft genome of the hookworm Oesophagostomum dentatum.</title>
        <authorList>
            <person name="Mitreva M."/>
        </authorList>
    </citation>
    <scope>NUCLEOTIDE SEQUENCE [LARGE SCALE GENOMIC DNA]</scope>
    <source>
        <strain evidence="2 3">OD-Hann</strain>
    </source>
</reference>
<keyword evidence="1" id="KW-0472">Membrane</keyword>
<protein>
    <recommendedName>
        <fullName evidence="4">Ionotropic glutamate receptor C-terminal domain-containing protein</fullName>
    </recommendedName>
</protein>
<keyword evidence="1" id="KW-0812">Transmembrane</keyword>
<evidence type="ECO:0008006" key="4">
    <source>
        <dbReference type="Google" id="ProtNLM"/>
    </source>
</evidence>
<dbReference type="AlphaFoldDB" id="A0A0B1SH53"/>
<name>A0A0B1SH53_OESDE</name>
<keyword evidence="3" id="KW-1185">Reference proteome</keyword>
<sequence length="148" mass="16762">MKVGQNLNTLGYGIATKIGNPLRHDCYLGSINLAILYLQEKGELKRLENKWWFDRGQCDQGISDSGASSSLNLSKVAGIFYILMCGMVLSMVTALMEFLIRKKKENREKEKKRQTAIRNRPAIMGACNRLNKRRAKSEEARSSLSTQF</sequence>
<feature type="transmembrane region" description="Helical" evidence="1">
    <location>
        <begin position="79"/>
        <end position="100"/>
    </location>
</feature>
<dbReference type="PANTHER" id="PTHR18966">
    <property type="entry name" value="IONOTROPIC GLUTAMATE RECEPTOR"/>
    <property type="match status" value="1"/>
</dbReference>